<gene>
    <name evidence="6 8" type="primary">tilS</name>
    <name evidence="8" type="ORF">MJ956_03980</name>
</gene>
<comment type="function">
    <text evidence="6">Ligates lysine onto the cytidine present at position 34 of the AUA codon-specific tRNA(Ile) that contains the anticodon CAU, in an ATP-dependent manner. Cytidine is converted to lysidine, thus changing the amino acid specificity of the tRNA from methionine to isoleucine.</text>
</comment>
<comment type="subcellular location">
    <subcellularLocation>
        <location evidence="6">Cytoplasm</location>
    </subcellularLocation>
</comment>
<dbReference type="EC" id="6.3.4.19" evidence="6"/>
<comment type="domain">
    <text evidence="6">The N-terminal region contains the highly conserved SGGXDS motif, predicted to be a P-loop motif involved in ATP binding.</text>
</comment>
<dbReference type="Pfam" id="PF01171">
    <property type="entry name" value="ATP_bind_3"/>
    <property type="match status" value="1"/>
</dbReference>
<comment type="caution">
    <text evidence="8">The sequence shown here is derived from an EMBL/GenBank/DDBJ whole genome shotgun (WGS) entry which is preliminary data.</text>
</comment>
<evidence type="ECO:0000256" key="4">
    <source>
        <dbReference type="ARBA" id="ARBA00022840"/>
    </source>
</evidence>
<proteinExistence type="inferred from homology"/>
<evidence type="ECO:0000256" key="1">
    <source>
        <dbReference type="ARBA" id="ARBA00022598"/>
    </source>
</evidence>
<dbReference type="NCBIfam" id="TIGR02432">
    <property type="entry name" value="lysidine_TilS_N"/>
    <property type="match status" value="1"/>
</dbReference>
<comment type="catalytic activity">
    <reaction evidence="5 6">
        <text>cytidine(34) in tRNA(Ile2) + L-lysine + ATP = lysidine(34) in tRNA(Ile2) + AMP + diphosphate + H(+)</text>
        <dbReference type="Rhea" id="RHEA:43744"/>
        <dbReference type="Rhea" id="RHEA-COMP:10625"/>
        <dbReference type="Rhea" id="RHEA-COMP:10670"/>
        <dbReference type="ChEBI" id="CHEBI:15378"/>
        <dbReference type="ChEBI" id="CHEBI:30616"/>
        <dbReference type="ChEBI" id="CHEBI:32551"/>
        <dbReference type="ChEBI" id="CHEBI:33019"/>
        <dbReference type="ChEBI" id="CHEBI:82748"/>
        <dbReference type="ChEBI" id="CHEBI:83665"/>
        <dbReference type="ChEBI" id="CHEBI:456215"/>
        <dbReference type="EC" id="6.3.4.19"/>
    </reaction>
</comment>
<evidence type="ECO:0000256" key="2">
    <source>
        <dbReference type="ARBA" id="ARBA00022694"/>
    </source>
</evidence>
<dbReference type="InterPro" id="IPR012795">
    <property type="entry name" value="tRNA_Ile_lys_synt_N"/>
</dbReference>
<dbReference type="GO" id="GO:0006400">
    <property type="term" value="P:tRNA modification"/>
    <property type="evidence" value="ECO:0007669"/>
    <property type="project" value="UniProtKB-UniRule"/>
</dbReference>
<evidence type="ECO:0000313" key="8">
    <source>
        <dbReference type="EMBL" id="MCP3054307.1"/>
    </source>
</evidence>
<dbReference type="CDD" id="cd01992">
    <property type="entry name" value="TilS_N"/>
    <property type="match status" value="1"/>
</dbReference>
<evidence type="ECO:0000313" key="9">
    <source>
        <dbReference type="Proteomes" id="UP001155220"/>
    </source>
</evidence>
<dbReference type="GO" id="GO:0005737">
    <property type="term" value="C:cytoplasm"/>
    <property type="evidence" value="ECO:0007669"/>
    <property type="project" value="UniProtKB-SubCell"/>
</dbReference>
<dbReference type="InterPro" id="IPR014729">
    <property type="entry name" value="Rossmann-like_a/b/a_fold"/>
</dbReference>
<evidence type="ECO:0000256" key="6">
    <source>
        <dbReference type="HAMAP-Rule" id="MF_01161"/>
    </source>
</evidence>
<dbReference type="SUPFAM" id="SSF52402">
    <property type="entry name" value="Adenine nucleotide alpha hydrolases-like"/>
    <property type="match status" value="1"/>
</dbReference>
<dbReference type="InterPro" id="IPR012094">
    <property type="entry name" value="tRNA_Ile_lys_synt"/>
</dbReference>
<dbReference type="InterPro" id="IPR011063">
    <property type="entry name" value="TilS/TtcA_N"/>
</dbReference>
<keyword evidence="4 6" id="KW-0067">ATP-binding</keyword>
<keyword evidence="6" id="KW-0963">Cytoplasm</keyword>
<evidence type="ECO:0000256" key="3">
    <source>
        <dbReference type="ARBA" id="ARBA00022741"/>
    </source>
</evidence>
<dbReference type="HAMAP" id="MF_01161">
    <property type="entry name" value="tRNA_Ile_lys_synt"/>
    <property type="match status" value="1"/>
</dbReference>
<keyword evidence="3 6" id="KW-0547">Nucleotide-binding</keyword>
<dbReference type="AlphaFoldDB" id="A0A9X2H2Y9"/>
<dbReference type="Proteomes" id="UP001155220">
    <property type="component" value="Unassembled WGS sequence"/>
</dbReference>
<name>A0A9X2H2Y9_9HYPH</name>
<dbReference type="PANTHER" id="PTHR43033:SF1">
    <property type="entry name" value="TRNA(ILE)-LYSIDINE SYNTHASE-RELATED"/>
    <property type="match status" value="1"/>
</dbReference>
<feature type="binding site" evidence="6">
    <location>
        <begin position="5"/>
        <end position="10"/>
    </location>
    <ligand>
        <name>ATP</name>
        <dbReference type="ChEBI" id="CHEBI:30616"/>
    </ligand>
</feature>
<organism evidence="8 9">
    <name type="scientific">Aurantimonas marianensis</name>
    <dbReference type="NCBI Taxonomy" id="2920428"/>
    <lineage>
        <taxon>Bacteria</taxon>
        <taxon>Pseudomonadati</taxon>
        <taxon>Pseudomonadota</taxon>
        <taxon>Alphaproteobacteria</taxon>
        <taxon>Hyphomicrobiales</taxon>
        <taxon>Aurantimonadaceae</taxon>
        <taxon>Aurantimonas</taxon>
    </lineage>
</organism>
<protein>
    <recommendedName>
        <fullName evidence="6">tRNA(Ile)-lysidine synthase</fullName>
        <ecNumber evidence="6">6.3.4.19</ecNumber>
    </recommendedName>
    <alternativeName>
        <fullName evidence="6">tRNA(Ile)-2-lysyl-cytidine synthase</fullName>
    </alternativeName>
    <alternativeName>
        <fullName evidence="6">tRNA(Ile)-lysidine synthetase</fullName>
    </alternativeName>
</protein>
<feature type="domain" description="tRNA(Ile)-lysidine/2-thiocytidine synthase N-terminal" evidence="7">
    <location>
        <begin position="2"/>
        <end position="183"/>
    </location>
</feature>
<keyword evidence="1 6" id="KW-0436">Ligase</keyword>
<comment type="similarity">
    <text evidence="6">Belongs to the tRNA(Ile)-lysidine synthase family.</text>
</comment>
<keyword evidence="2 6" id="KW-0819">tRNA processing</keyword>
<reference evidence="8" key="1">
    <citation type="submission" date="2022-03" db="EMBL/GenBank/DDBJ databases">
        <title>Aurantimonas Liuensis sp. Nov., isolated from the hadal seawater of the Mariana Trench.</title>
        <authorList>
            <person name="Liu R."/>
        </authorList>
    </citation>
    <scope>NUCLEOTIDE SEQUENCE</scope>
    <source>
        <strain evidence="8">LRZ36</strain>
    </source>
</reference>
<sequence>MLAVSGGPDSLALLLAASEARKTAFLSDVQFDIVTVDHRLRPQSASEADFVAGIARKLALPHRTMRWAEPTRTGNLPAAARRARYGLLLDAARLLGATVILTAHHQDDQWETHLLARERGAGDTGLAGMRRIRDIAPGIALVRPFLDVPGGRLKATVAAERIGAVDDPTNADPRYHRVRLRQQLAAGDFDRRGLQRAIARHAARRDAGEVKLADTISTMAARGELVAGPDGTLTFDRGALAAIERPTAFLLTRRAIAAVAGGDYAPGARSVTRLVEALLEKRGRIAMSLGGALVDAQSRVRFAREFGRSGIAPANLASHVVFDGRFDVRPARDQLDQGARIVAFGSLGRGNPIERTLPVLTVGAALSAVPAALARKAGAGVGRLEAVPLTTWRLMRDLPLSRGEAATGVVGAVTKGPETLMHFAAKAPEDVGKDGLTTYLR</sequence>
<evidence type="ECO:0000259" key="7">
    <source>
        <dbReference type="Pfam" id="PF01171"/>
    </source>
</evidence>
<dbReference type="PANTHER" id="PTHR43033">
    <property type="entry name" value="TRNA(ILE)-LYSIDINE SYNTHASE-RELATED"/>
    <property type="match status" value="1"/>
</dbReference>
<accession>A0A9X2H2Y9</accession>
<evidence type="ECO:0000256" key="5">
    <source>
        <dbReference type="ARBA" id="ARBA00048539"/>
    </source>
</evidence>
<dbReference type="GO" id="GO:0005524">
    <property type="term" value="F:ATP binding"/>
    <property type="evidence" value="ECO:0007669"/>
    <property type="project" value="UniProtKB-UniRule"/>
</dbReference>
<dbReference type="EMBL" id="JALHBS010000021">
    <property type="protein sequence ID" value="MCP3054307.1"/>
    <property type="molecule type" value="Genomic_DNA"/>
</dbReference>
<dbReference type="Gene3D" id="3.40.50.620">
    <property type="entry name" value="HUPs"/>
    <property type="match status" value="1"/>
</dbReference>
<dbReference type="GO" id="GO:0032267">
    <property type="term" value="F:tRNA(Ile)-lysidine synthase activity"/>
    <property type="evidence" value="ECO:0007669"/>
    <property type="project" value="UniProtKB-EC"/>
</dbReference>
<keyword evidence="9" id="KW-1185">Reference proteome</keyword>
<dbReference type="RefSeq" id="WP_253963185.1">
    <property type="nucleotide sequence ID" value="NZ_JALHBS010000021.1"/>
</dbReference>